<evidence type="ECO:0000256" key="4">
    <source>
        <dbReference type="ARBA" id="ARBA00022692"/>
    </source>
</evidence>
<dbReference type="EMBL" id="JNVM01000015">
    <property type="protein sequence ID" value="KEQ24683.1"/>
    <property type="molecule type" value="Genomic_DNA"/>
</dbReference>
<dbReference type="RefSeq" id="WP_036685095.1">
    <property type="nucleotide sequence ID" value="NZ_JNVM01000015.1"/>
</dbReference>
<dbReference type="GO" id="GO:0005886">
    <property type="term" value="C:plasma membrane"/>
    <property type="evidence" value="ECO:0007669"/>
    <property type="project" value="UniProtKB-SubCell"/>
</dbReference>
<evidence type="ECO:0000313" key="9">
    <source>
        <dbReference type="EMBL" id="KEQ24683.1"/>
    </source>
</evidence>
<dbReference type="Gene3D" id="1.10.3720.10">
    <property type="entry name" value="MetI-like"/>
    <property type="match status" value="1"/>
</dbReference>
<feature type="transmembrane region" description="Helical" evidence="7">
    <location>
        <begin position="91"/>
        <end position="113"/>
    </location>
</feature>
<feature type="transmembrane region" description="Helical" evidence="7">
    <location>
        <begin position="233"/>
        <end position="258"/>
    </location>
</feature>
<feature type="transmembrane region" description="Helical" evidence="7">
    <location>
        <begin position="125"/>
        <end position="142"/>
    </location>
</feature>
<comment type="caution">
    <text evidence="9">The sequence shown here is derived from an EMBL/GenBank/DDBJ whole genome shotgun (WGS) entry which is preliminary data.</text>
</comment>
<evidence type="ECO:0000256" key="6">
    <source>
        <dbReference type="ARBA" id="ARBA00023136"/>
    </source>
</evidence>
<dbReference type="OrthoDB" id="9783714at2"/>
<sequence length="312" mass="34550">MNTVEWSKADMKPYTAKAKRTDNTSTAAKGLLWPGIAFVALITQIPFLVTLYLSVHQWNLMRPDQGITFVGLSNFVAILGEAAFWEVLKNTFLLTILCLALCLVGGMGLALLLNRDFFGKGIIRTLFVSPFFIMPAVSGIVWKTVILNPNFGFSAYLAAKLGLPPVDWLGQYPLETIIFVVAWQWIPFFMLVLLAGLQSVSPDLMEASVLDGANRIQQFFHVTIPHLMRYIEVALLLGLIFIMGTFGEIYVTTAGGPGYASTNLPFYLYRIGFQGWDIGGASAVGVMIVILMTVFMTVLFKFMRRTFGGELS</sequence>
<dbReference type="Pfam" id="PF00528">
    <property type="entry name" value="BPD_transp_1"/>
    <property type="match status" value="1"/>
</dbReference>
<dbReference type="InterPro" id="IPR000515">
    <property type="entry name" value="MetI-like"/>
</dbReference>
<accession>A0A081P1W0</accession>
<dbReference type="GO" id="GO:0055085">
    <property type="term" value="P:transmembrane transport"/>
    <property type="evidence" value="ECO:0007669"/>
    <property type="project" value="InterPro"/>
</dbReference>
<keyword evidence="3" id="KW-1003">Cell membrane</keyword>
<keyword evidence="5 7" id="KW-1133">Transmembrane helix</keyword>
<feature type="domain" description="ABC transmembrane type-1" evidence="8">
    <location>
        <begin position="88"/>
        <end position="299"/>
    </location>
</feature>
<dbReference type="SUPFAM" id="SSF161098">
    <property type="entry name" value="MetI-like"/>
    <property type="match status" value="1"/>
</dbReference>
<feature type="transmembrane region" description="Helical" evidence="7">
    <location>
        <begin position="177"/>
        <end position="197"/>
    </location>
</feature>
<evidence type="ECO:0000256" key="5">
    <source>
        <dbReference type="ARBA" id="ARBA00022989"/>
    </source>
</evidence>
<comment type="subcellular location">
    <subcellularLocation>
        <location evidence="1 7">Cell membrane</location>
        <topology evidence="1 7">Multi-pass membrane protein</topology>
    </subcellularLocation>
</comment>
<keyword evidence="10" id="KW-1185">Reference proteome</keyword>
<dbReference type="PANTHER" id="PTHR43005">
    <property type="entry name" value="BLR7065 PROTEIN"/>
    <property type="match status" value="1"/>
</dbReference>
<feature type="transmembrane region" description="Helical" evidence="7">
    <location>
        <begin position="31"/>
        <end position="55"/>
    </location>
</feature>
<dbReference type="InterPro" id="IPR035906">
    <property type="entry name" value="MetI-like_sf"/>
</dbReference>
<evidence type="ECO:0000256" key="1">
    <source>
        <dbReference type="ARBA" id="ARBA00004651"/>
    </source>
</evidence>
<evidence type="ECO:0000256" key="7">
    <source>
        <dbReference type="RuleBase" id="RU363032"/>
    </source>
</evidence>
<reference evidence="9 10" key="1">
    <citation type="submission" date="2014-06" db="EMBL/GenBank/DDBJ databases">
        <title>Draft genome sequence of Paenibacillus sp. MSt1.</title>
        <authorList>
            <person name="Aw Y.K."/>
            <person name="Ong K.S."/>
            <person name="Gan H.M."/>
            <person name="Lee S.M."/>
        </authorList>
    </citation>
    <scope>NUCLEOTIDE SEQUENCE [LARGE SCALE GENOMIC DNA]</scope>
    <source>
        <strain evidence="9 10">MSt1</strain>
    </source>
</reference>
<gene>
    <name evidence="9" type="ORF">ET33_08115</name>
</gene>
<proteinExistence type="inferred from homology"/>
<feature type="transmembrane region" description="Helical" evidence="7">
    <location>
        <begin position="67"/>
        <end position="85"/>
    </location>
</feature>
<organism evidence="9 10">
    <name type="scientific">Paenibacillus tyrfis</name>
    <dbReference type="NCBI Taxonomy" id="1501230"/>
    <lineage>
        <taxon>Bacteria</taxon>
        <taxon>Bacillati</taxon>
        <taxon>Bacillota</taxon>
        <taxon>Bacilli</taxon>
        <taxon>Bacillales</taxon>
        <taxon>Paenibacillaceae</taxon>
        <taxon>Paenibacillus</taxon>
    </lineage>
</organism>
<evidence type="ECO:0000313" key="10">
    <source>
        <dbReference type="Proteomes" id="UP000028123"/>
    </source>
</evidence>
<dbReference type="eggNOG" id="COG1175">
    <property type="taxonomic scope" value="Bacteria"/>
</dbReference>
<protein>
    <recommendedName>
        <fullName evidence="8">ABC transmembrane type-1 domain-containing protein</fullName>
    </recommendedName>
</protein>
<keyword evidence="6 7" id="KW-0472">Membrane</keyword>
<keyword evidence="4 7" id="KW-0812">Transmembrane</keyword>
<dbReference type="PANTHER" id="PTHR43005:SF2">
    <property type="entry name" value="INTEGRAL MEMBRANE SUGAR TRANSPORT PROTEIN"/>
    <property type="match status" value="1"/>
</dbReference>
<comment type="similarity">
    <text evidence="7">Belongs to the binding-protein-dependent transport system permease family.</text>
</comment>
<name>A0A081P1W0_9BACL</name>
<dbReference type="Proteomes" id="UP000028123">
    <property type="component" value="Unassembled WGS sequence"/>
</dbReference>
<keyword evidence="2 7" id="KW-0813">Transport</keyword>
<dbReference type="AlphaFoldDB" id="A0A081P1W0"/>
<dbReference type="CDD" id="cd06261">
    <property type="entry name" value="TM_PBP2"/>
    <property type="match status" value="1"/>
</dbReference>
<dbReference type="PROSITE" id="PS50928">
    <property type="entry name" value="ABC_TM1"/>
    <property type="match status" value="1"/>
</dbReference>
<feature type="transmembrane region" description="Helical" evidence="7">
    <location>
        <begin position="278"/>
        <end position="300"/>
    </location>
</feature>
<evidence type="ECO:0000256" key="3">
    <source>
        <dbReference type="ARBA" id="ARBA00022475"/>
    </source>
</evidence>
<evidence type="ECO:0000256" key="2">
    <source>
        <dbReference type="ARBA" id="ARBA00022448"/>
    </source>
</evidence>
<evidence type="ECO:0000259" key="8">
    <source>
        <dbReference type="PROSITE" id="PS50928"/>
    </source>
</evidence>